<evidence type="ECO:0000313" key="5">
    <source>
        <dbReference type="Proteomes" id="UP000290253"/>
    </source>
</evidence>
<reference evidence="4 5" key="1">
    <citation type="journal article" date="2016" name="Int. J. Syst. Evol. Microbiol.">
        <title>Acidipila dinghuensis sp. nov., an acidobacterium isolated from forest soil.</title>
        <authorList>
            <person name="Jiang Y.W."/>
            <person name="Wang J."/>
            <person name="Chen M.H."/>
            <person name="Lv Y.Y."/>
            <person name="Qiu L.H."/>
        </authorList>
    </citation>
    <scope>NUCLEOTIDE SEQUENCE [LARGE SCALE GENOMIC DNA]</scope>
    <source>
        <strain evidence="4 5">DHOF10</strain>
    </source>
</reference>
<evidence type="ECO:0000256" key="1">
    <source>
        <dbReference type="ARBA" id="ARBA00022553"/>
    </source>
</evidence>
<keyword evidence="1 2" id="KW-0597">Phosphoprotein</keyword>
<dbReference type="Pfam" id="PF00072">
    <property type="entry name" value="Response_reg"/>
    <property type="match status" value="1"/>
</dbReference>
<dbReference type="GO" id="GO:0000160">
    <property type="term" value="P:phosphorelay signal transduction system"/>
    <property type="evidence" value="ECO:0007669"/>
    <property type="project" value="InterPro"/>
</dbReference>
<name>A0A4Q1SFD6_9BACT</name>
<gene>
    <name evidence="4" type="ORF">ESZ00_13575</name>
</gene>
<dbReference type="PANTHER" id="PTHR44591:SF3">
    <property type="entry name" value="RESPONSE REGULATORY DOMAIN-CONTAINING PROTEIN"/>
    <property type="match status" value="1"/>
</dbReference>
<feature type="domain" description="Response regulatory" evidence="3">
    <location>
        <begin position="5"/>
        <end position="120"/>
    </location>
</feature>
<dbReference type="RefSeq" id="WP_129208784.1">
    <property type="nucleotide sequence ID" value="NZ_BMGU01000004.1"/>
</dbReference>
<dbReference type="Proteomes" id="UP000290253">
    <property type="component" value="Unassembled WGS sequence"/>
</dbReference>
<dbReference type="OrthoDB" id="1798269at2"/>
<evidence type="ECO:0000313" key="4">
    <source>
        <dbReference type="EMBL" id="RXS95588.1"/>
    </source>
</evidence>
<evidence type="ECO:0000259" key="3">
    <source>
        <dbReference type="PROSITE" id="PS50110"/>
    </source>
</evidence>
<organism evidence="4 5">
    <name type="scientific">Silvibacterium dinghuense</name>
    <dbReference type="NCBI Taxonomy" id="1560006"/>
    <lineage>
        <taxon>Bacteria</taxon>
        <taxon>Pseudomonadati</taxon>
        <taxon>Acidobacteriota</taxon>
        <taxon>Terriglobia</taxon>
        <taxon>Terriglobales</taxon>
        <taxon>Acidobacteriaceae</taxon>
        <taxon>Silvibacterium</taxon>
    </lineage>
</organism>
<dbReference type="InterPro" id="IPR001789">
    <property type="entry name" value="Sig_transdc_resp-reg_receiver"/>
</dbReference>
<dbReference type="CDD" id="cd00156">
    <property type="entry name" value="REC"/>
    <property type="match status" value="1"/>
</dbReference>
<proteinExistence type="predicted"/>
<dbReference type="PANTHER" id="PTHR44591">
    <property type="entry name" value="STRESS RESPONSE REGULATOR PROTEIN 1"/>
    <property type="match status" value="1"/>
</dbReference>
<dbReference type="InterPro" id="IPR050595">
    <property type="entry name" value="Bact_response_regulator"/>
</dbReference>
<dbReference type="AlphaFoldDB" id="A0A4Q1SFD6"/>
<protein>
    <submittedName>
        <fullName evidence="4">Response regulator</fullName>
    </submittedName>
</protein>
<dbReference type="PROSITE" id="PS50110">
    <property type="entry name" value="RESPONSE_REGULATORY"/>
    <property type="match status" value="1"/>
</dbReference>
<dbReference type="Gene3D" id="3.40.50.2300">
    <property type="match status" value="1"/>
</dbReference>
<comment type="caution">
    <text evidence="4">The sequence shown here is derived from an EMBL/GenBank/DDBJ whole genome shotgun (WGS) entry which is preliminary data.</text>
</comment>
<evidence type="ECO:0000256" key="2">
    <source>
        <dbReference type="PROSITE-ProRule" id="PRU00169"/>
    </source>
</evidence>
<sequence>MSSAEVLIVDDNAVQSATRKAILERAGRVVAVASGAAQALGMLEAEEFRSSLSLVITDHCMPGMMGPEFVHALRERGIGIPVVVLSGMTDAENDYAGLNVTYRIKPFPPDMLIALVTSLLDTPYRQSA</sequence>
<feature type="modified residue" description="4-aspartylphosphate" evidence="2">
    <location>
        <position position="58"/>
    </location>
</feature>
<accession>A0A4Q1SFD6</accession>
<dbReference type="EMBL" id="SDMK01000002">
    <property type="protein sequence ID" value="RXS95588.1"/>
    <property type="molecule type" value="Genomic_DNA"/>
</dbReference>
<dbReference type="InterPro" id="IPR011006">
    <property type="entry name" value="CheY-like_superfamily"/>
</dbReference>
<keyword evidence="5" id="KW-1185">Reference proteome</keyword>
<dbReference type="SUPFAM" id="SSF52172">
    <property type="entry name" value="CheY-like"/>
    <property type="match status" value="1"/>
</dbReference>
<dbReference type="SMART" id="SM00448">
    <property type="entry name" value="REC"/>
    <property type="match status" value="1"/>
</dbReference>